<dbReference type="Pfam" id="PF10646">
    <property type="entry name" value="Germane"/>
    <property type="match status" value="2"/>
</dbReference>
<organism evidence="3 4">
    <name type="scientific">Metabacillus arenae</name>
    <dbReference type="NCBI Taxonomy" id="2771434"/>
    <lineage>
        <taxon>Bacteria</taxon>
        <taxon>Bacillati</taxon>
        <taxon>Bacillota</taxon>
        <taxon>Bacilli</taxon>
        <taxon>Bacillales</taxon>
        <taxon>Bacillaceae</taxon>
        <taxon>Metabacillus</taxon>
    </lineage>
</organism>
<dbReference type="RefSeq" id="WP_191158761.1">
    <property type="nucleotide sequence ID" value="NZ_JACXAI010000016.1"/>
</dbReference>
<evidence type="ECO:0000256" key="1">
    <source>
        <dbReference type="SAM" id="MobiDB-lite"/>
    </source>
</evidence>
<comment type="caution">
    <text evidence="3">The sequence shown here is derived from an EMBL/GenBank/DDBJ whole genome shotgun (WGS) entry which is preliminary data.</text>
</comment>
<reference evidence="3" key="1">
    <citation type="submission" date="2020-09" db="EMBL/GenBank/DDBJ databases">
        <title>A novel bacterium of genus Bacillus, isolated from South China Sea.</title>
        <authorList>
            <person name="Huang H."/>
            <person name="Mo K."/>
            <person name="Hu Y."/>
        </authorList>
    </citation>
    <scope>NUCLEOTIDE SEQUENCE</scope>
    <source>
        <strain evidence="3">IB182487</strain>
    </source>
</reference>
<dbReference type="EMBL" id="JACXAI010000016">
    <property type="protein sequence ID" value="MBD1381161.1"/>
    <property type="molecule type" value="Genomic_DNA"/>
</dbReference>
<evidence type="ECO:0000313" key="3">
    <source>
        <dbReference type="EMBL" id="MBD1381161.1"/>
    </source>
</evidence>
<feature type="domain" description="GerMN" evidence="2">
    <location>
        <begin position="254"/>
        <end position="345"/>
    </location>
</feature>
<name>A0A926NH29_9BACI</name>
<feature type="compositionally biased region" description="Basic and acidic residues" evidence="1">
    <location>
        <begin position="49"/>
        <end position="71"/>
    </location>
</feature>
<sequence>MAKSGKKKVAATVVVSTMLLSGCGMFGGEKTAKEVDPPQDVSYLEEEDKSEKESNVESSQEDTKSEKKEEQAAETVKRELYLIDSKGLVVAQTVDLPKQDGAAKQVVEYLVEGGPISNMLPDGFRAVLPADTEVKGVSIKDGTATVDFSKEFEDYKPEDEQKILQAVTWTLTQFDSVKNVKFWINGHELNEMPVGGTPISDELNRETGINYDTSDVIDITNSHPVTVYYLAENEDKSYYVPVTKRVSNKEEDPIVSAVNELIEGPANRSGLLSGFQSEVELLSAPKNEDGKVTLDFNEAIYGAFDEDKKVISKHVLNSLVLTLTAQEGVESVAVTVNGKADLVNEDGKKLSEPVTRTDIVNTGSF</sequence>
<protein>
    <submittedName>
        <fullName evidence="3">GerMN domain-containing protein</fullName>
    </submittedName>
</protein>
<gene>
    <name evidence="3" type="ORF">IC621_13050</name>
</gene>
<dbReference type="Proteomes" id="UP000626844">
    <property type="component" value="Unassembled WGS sequence"/>
</dbReference>
<keyword evidence="4" id="KW-1185">Reference proteome</keyword>
<proteinExistence type="predicted"/>
<feature type="region of interest" description="Disordered" evidence="1">
    <location>
        <begin position="23"/>
        <end position="71"/>
    </location>
</feature>
<dbReference type="SMART" id="SM00909">
    <property type="entry name" value="Germane"/>
    <property type="match status" value="2"/>
</dbReference>
<dbReference type="AlphaFoldDB" id="A0A926NH29"/>
<dbReference type="InterPro" id="IPR019606">
    <property type="entry name" value="GerMN"/>
</dbReference>
<dbReference type="PROSITE" id="PS51257">
    <property type="entry name" value="PROKAR_LIPOPROTEIN"/>
    <property type="match status" value="1"/>
</dbReference>
<accession>A0A926NH29</accession>
<evidence type="ECO:0000313" key="4">
    <source>
        <dbReference type="Proteomes" id="UP000626844"/>
    </source>
</evidence>
<feature type="domain" description="GerMN" evidence="2">
    <location>
        <begin position="103"/>
        <end position="193"/>
    </location>
</feature>
<evidence type="ECO:0000259" key="2">
    <source>
        <dbReference type="SMART" id="SM00909"/>
    </source>
</evidence>